<evidence type="ECO:0000313" key="12">
    <source>
        <dbReference type="Proteomes" id="UP000192578"/>
    </source>
</evidence>
<dbReference type="Pfam" id="PF00105">
    <property type="entry name" value="zf-C4"/>
    <property type="match status" value="1"/>
</dbReference>
<dbReference type="InterPro" id="IPR013088">
    <property type="entry name" value="Znf_NHR/GATA"/>
</dbReference>
<evidence type="ECO:0000256" key="3">
    <source>
        <dbReference type="ARBA" id="ARBA00022833"/>
    </source>
</evidence>
<keyword evidence="5" id="KW-0238">DNA-binding</keyword>
<evidence type="ECO:0000256" key="8">
    <source>
        <dbReference type="ARBA" id="ARBA00023242"/>
    </source>
</evidence>
<dbReference type="Gene3D" id="1.10.565.10">
    <property type="entry name" value="Retinoid X Receptor"/>
    <property type="match status" value="1"/>
</dbReference>
<comment type="caution">
    <text evidence="11">The sequence shown here is derived from an EMBL/GenBank/DDBJ whole genome shotgun (WGS) entry which is preliminary data.</text>
</comment>
<accession>A0A1W0X5W0</accession>
<keyword evidence="8" id="KW-0539">Nucleus</keyword>
<evidence type="ECO:0000256" key="6">
    <source>
        <dbReference type="ARBA" id="ARBA00023163"/>
    </source>
</evidence>
<dbReference type="CDD" id="cd06916">
    <property type="entry name" value="NR_DBD_like"/>
    <property type="match status" value="1"/>
</dbReference>
<organism evidence="11 12">
    <name type="scientific">Hypsibius exemplaris</name>
    <name type="common">Freshwater tardigrade</name>
    <dbReference type="NCBI Taxonomy" id="2072580"/>
    <lineage>
        <taxon>Eukaryota</taxon>
        <taxon>Metazoa</taxon>
        <taxon>Ecdysozoa</taxon>
        <taxon>Tardigrada</taxon>
        <taxon>Eutardigrada</taxon>
        <taxon>Parachela</taxon>
        <taxon>Hypsibioidea</taxon>
        <taxon>Hypsibiidae</taxon>
        <taxon>Hypsibius</taxon>
    </lineage>
</organism>
<keyword evidence="7" id="KW-0675">Receptor</keyword>
<dbReference type="GO" id="GO:0004879">
    <property type="term" value="F:nuclear receptor activity"/>
    <property type="evidence" value="ECO:0007669"/>
    <property type="project" value="TreeGrafter"/>
</dbReference>
<keyword evidence="3" id="KW-0862">Zinc</keyword>
<keyword evidence="1" id="KW-0479">Metal-binding</keyword>
<keyword evidence="6" id="KW-0804">Transcription</keyword>
<dbReference type="GO" id="GO:0045944">
    <property type="term" value="P:positive regulation of transcription by RNA polymerase II"/>
    <property type="evidence" value="ECO:0007669"/>
    <property type="project" value="TreeGrafter"/>
</dbReference>
<dbReference type="InterPro" id="IPR050234">
    <property type="entry name" value="Nuclear_hormone_rcpt_NR1"/>
</dbReference>
<keyword evidence="12" id="KW-1185">Reference proteome</keyword>
<dbReference type="PRINTS" id="PR00047">
    <property type="entry name" value="STROIDFINGER"/>
</dbReference>
<dbReference type="OrthoDB" id="6159439at2759"/>
<gene>
    <name evidence="11" type="ORF">BV898_03161</name>
</gene>
<dbReference type="GO" id="GO:0008270">
    <property type="term" value="F:zinc ion binding"/>
    <property type="evidence" value="ECO:0007669"/>
    <property type="project" value="UniProtKB-KW"/>
</dbReference>
<evidence type="ECO:0000259" key="10">
    <source>
        <dbReference type="PROSITE" id="PS51030"/>
    </source>
</evidence>
<dbReference type="SUPFAM" id="SSF57716">
    <property type="entry name" value="Glucocorticoid receptor-like (DNA-binding domain)"/>
    <property type="match status" value="1"/>
</dbReference>
<evidence type="ECO:0000313" key="11">
    <source>
        <dbReference type="EMBL" id="OQV22721.1"/>
    </source>
</evidence>
<name>A0A1W0X5W0_HYPEX</name>
<dbReference type="AlphaFoldDB" id="A0A1W0X5W0"/>
<dbReference type="GO" id="GO:0030154">
    <property type="term" value="P:cell differentiation"/>
    <property type="evidence" value="ECO:0007669"/>
    <property type="project" value="TreeGrafter"/>
</dbReference>
<dbReference type="Gene3D" id="3.30.50.10">
    <property type="entry name" value="Erythroid Transcription Factor GATA-1, subunit A"/>
    <property type="match status" value="1"/>
</dbReference>
<dbReference type="GO" id="GO:0000978">
    <property type="term" value="F:RNA polymerase II cis-regulatory region sequence-specific DNA binding"/>
    <property type="evidence" value="ECO:0007669"/>
    <property type="project" value="TreeGrafter"/>
</dbReference>
<dbReference type="PANTHER" id="PTHR24082:SF473">
    <property type="entry name" value="ECDYSONE-INDUCED PROTEIN 75B, ISOFORM B"/>
    <property type="match status" value="1"/>
</dbReference>
<keyword evidence="4" id="KW-0805">Transcription regulation</keyword>
<evidence type="ECO:0000256" key="1">
    <source>
        <dbReference type="ARBA" id="ARBA00022723"/>
    </source>
</evidence>
<dbReference type="GO" id="GO:0009755">
    <property type="term" value="P:hormone-mediated signaling pathway"/>
    <property type="evidence" value="ECO:0007669"/>
    <property type="project" value="TreeGrafter"/>
</dbReference>
<sequence>MKCEICGKLATGINYGVWSCEGCKAFYRRGIDKKLTYTCLNGSNNCVVKPGAKGCCKACRFQKCKVVGMSIYGSDSHNVVPVSSKTVLVKSPKSHKRVSKEQKKPPESSATAVKPIICKAEPAVNQIGKGFDSKLDCENDADYHHALVTWNNKSPSPHIRKTISPSDMAIVPDISIHSGDEETVYSITEHIIPLSRRSSQDFIFADFCRSDPLKHSHQSSLLMTAQSVAIAVELVFSDQISLWEDFRSRIVDYGEVPYQPETSLELMIDAVTQHNSDNVARVQKFTSMLPGISYLDLWGTSSITVGWKWMVFWMIHHSAYFTQTETYITLGPKNLHFCRYWQNILHDWSLVVFIYKFCRDLQEIGLTLIEKYFLIPIVMFEPDIEGTEKNPEMALRLEHLHKHYTDVLFNMIKTRCGASHLTMTCKRLEQFFNALKKVYTVHKGYNRAVEAKRVLNEIATTQSSRIWWREDDEFHGSAHPCVWWKSNHEFHL</sequence>
<proteinExistence type="predicted"/>
<dbReference type="SUPFAM" id="SSF48508">
    <property type="entry name" value="Nuclear receptor ligand-binding domain"/>
    <property type="match status" value="1"/>
</dbReference>
<evidence type="ECO:0000256" key="4">
    <source>
        <dbReference type="ARBA" id="ARBA00023015"/>
    </source>
</evidence>
<evidence type="ECO:0000256" key="2">
    <source>
        <dbReference type="ARBA" id="ARBA00022771"/>
    </source>
</evidence>
<feature type="domain" description="Nuclear receptor" evidence="10">
    <location>
        <begin position="1"/>
        <end position="76"/>
    </location>
</feature>
<dbReference type="SMART" id="SM00399">
    <property type="entry name" value="ZnF_C4"/>
    <property type="match status" value="1"/>
</dbReference>
<evidence type="ECO:0000256" key="7">
    <source>
        <dbReference type="ARBA" id="ARBA00023170"/>
    </source>
</evidence>
<evidence type="ECO:0000256" key="9">
    <source>
        <dbReference type="SAM" id="MobiDB-lite"/>
    </source>
</evidence>
<dbReference type="InterPro" id="IPR001628">
    <property type="entry name" value="Znf_hrmn_rcpt"/>
</dbReference>
<protein>
    <recommendedName>
        <fullName evidence="10">Nuclear receptor domain-containing protein</fullName>
    </recommendedName>
</protein>
<reference evidence="12" key="1">
    <citation type="submission" date="2017-01" db="EMBL/GenBank/DDBJ databases">
        <title>Comparative genomics of anhydrobiosis in the tardigrade Hypsibius dujardini.</title>
        <authorList>
            <person name="Yoshida Y."/>
            <person name="Koutsovoulos G."/>
            <person name="Laetsch D."/>
            <person name="Stevens L."/>
            <person name="Kumar S."/>
            <person name="Horikawa D."/>
            <person name="Ishino K."/>
            <person name="Komine S."/>
            <person name="Tomita M."/>
            <person name="Blaxter M."/>
            <person name="Arakawa K."/>
        </authorList>
    </citation>
    <scope>NUCLEOTIDE SEQUENCE [LARGE SCALE GENOMIC DNA]</scope>
    <source>
        <strain evidence="12">Z151</strain>
    </source>
</reference>
<dbReference type="Proteomes" id="UP000192578">
    <property type="component" value="Unassembled WGS sequence"/>
</dbReference>
<feature type="region of interest" description="Disordered" evidence="9">
    <location>
        <begin position="91"/>
        <end position="110"/>
    </location>
</feature>
<dbReference type="GO" id="GO:0000122">
    <property type="term" value="P:negative regulation of transcription by RNA polymerase II"/>
    <property type="evidence" value="ECO:0007669"/>
    <property type="project" value="TreeGrafter"/>
</dbReference>
<dbReference type="InterPro" id="IPR035500">
    <property type="entry name" value="NHR-like_dom_sf"/>
</dbReference>
<dbReference type="PANTHER" id="PTHR24082">
    <property type="entry name" value="NUCLEAR HORMONE RECEPTOR"/>
    <property type="match status" value="1"/>
</dbReference>
<dbReference type="EMBL" id="MTYJ01000015">
    <property type="protein sequence ID" value="OQV22721.1"/>
    <property type="molecule type" value="Genomic_DNA"/>
</dbReference>
<evidence type="ECO:0000256" key="5">
    <source>
        <dbReference type="ARBA" id="ARBA00023125"/>
    </source>
</evidence>
<dbReference type="PROSITE" id="PS51030">
    <property type="entry name" value="NUCLEAR_REC_DBD_2"/>
    <property type="match status" value="1"/>
</dbReference>
<keyword evidence="2" id="KW-0863">Zinc-finger</keyword>